<evidence type="ECO:0000256" key="1">
    <source>
        <dbReference type="SAM" id="MobiDB-lite"/>
    </source>
</evidence>
<keyword evidence="3" id="KW-1185">Reference proteome</keyword>
<dbReference type="EMBL" id="BDGG01000023">
    <property type="protein sequence ID" value="GAV09542.1"/>
    <property type="molecule type" value="Genomic_DNA"/>
</dbReference>
<comment type="caution">
    <text evidence="2">The sequence shown here is derived from an EMBL/GenBank/DDBJ whole genome shotgun (WGS) entry which is preliminary data.</text>
</comment>
<feature type="compositionally biased region" description="Gly residues" evidence="1">
    <location>
        <begin position="105"/>
        <end position="117"/>
    </location>
</feature>
<proteinExistence type="predicted"/>
<dbReference type="Proteomes" id="UP000186922">
    <property type="component" value="Unassembled WGS sequence"/>
</dbReference>
<evidence type="ECO:0000313" key="2">
    <source>
        <dbReference type="EMBL" id="GAV09542.1"/>
    </source>
</evidence>
<sequence>MNITAARLPTGTCFKQQNFDGAPACVCTDRQNCNDKPFVGKNTKGEYVTIKDKPDSQGNVITTSGGPGSALSVDRPGSSSPPGSGGADNYVETAVDVTNNPAGGVEDGAGGQGGSSGGSQLTVRSTIFLVAFFFLIDMQPADARGPNF</sequence>
<organism evidence="2 3">
    <name type="scientific">Ramazzottius varieornatus</name>
    <name type="common">Water bear</name>
    <name type="synonym">Tardigrade</name>
    <dbReference type="NCBI Taxonomy" id="947166"/>
    <lineage>
        <taxon>Eukaryota</taxon>
        <taxon>Metazoa</taxon>
        <taxon>Ecdysozoa</taxon>
        <taxon>Tardigrada</taxon>
        <taxon>Eutardigrada</taxon>
        <taxon>Parachela</taxon>
        <taxon>Hypsibioidea</taxon>
        <taxon>Ramazzottiidae</taxon>
        <taxon>Ramazzottius</taxon>
    </lineage>
</organism>
<evidence type="ECO:0000313" key="3">
    <source>
        <dbReference type="Proteomes" id="UP000186922"/>
    </source>
</evidence>
<protein>
    <submittedName>
        <fullName evidence="2">Uncharacterized protein</fullName>
    </submittedName>
</protein>
<dbReference type="AlphaFoldDB" id="A0A1D1W829"/>
<accession>A0A1D1W829</accession>
<name>A0A1D1W829_RAMVA</name>
<feature type="region of interest" description="Disordered" evidence="1">
    <location>
        <begin position="49"/>
        <end position="118"/>
    </location>
</feature>
<reference evidence="2 3" key="1">
    <citation type="journal article" date="2016" name="Nat. Commun.">
        <title>Extremotolerant tardigrade genome and improved radiotolerance of human cultured cells by tardigrade-unique protein.</title>
        <authorList>
            <person name="Hashimoto T."/>
            <person name="Horikawa D.D."/>
            <person name="Saito Y."/>
            <person name="Kuwahara H."/>
            <person name="Kozuka-Hata H."/>
            <person name="Shin-I T."/>
            <person name="Minakuchi Y."/>
            <person name="Ohishi K."/>
            <person name="Motoyama A."/>
            <person name="Aizu T."/>
            <person name="Enomoto A."/>
            <person name="Kondo K."/>
            <person name="Tanaka S."/>
            <person name="Hara Y."/>
            <person name="Koshikawa S."/>
            <person name="Sagara H."/>
            <person name="Miura T."/>
            <person name="Yokobori S."/>
            <person name="Miyagawa K."/>
            <person name="Suzuki Y."/>
            <person name="Kubo T."/>
            <person name="Oyama M."/>
            <person name="Kohara Y."/>
            <person name="Fujiyama A."/>
            <person name="Arakawa K."/>
            <person name="Katayama T."/>
            <person name="Toyoda A."/>
            <person name="Kunieda T."/>
        </authorList>
    </citation>
    <scope>NUCLEOTIDE SEQUENCE [LARGE SCALE GENOMIC DNA]</scope>
    <source>
        <strain evidence="2 3">YOKOZUNA-1</strain>
    </source>
</reference>
<gene>
    <name evidence="2" type="primary">RvY_19057-1</name>
    <name evidence="2" type="synonym">RvY_19057.1</name>
    <name evidence="2" type="ORF">RvY_19057</name>
</gene>